<reference evidence="2" key="2">
    <citation type="submission" date="2020-11" db="EMBL/GenBank/DDBJ databases">
        <title>Whole genome sequencing of Colletotrichum sp.</title>
        <authorList>
            <person name="Li H."/>
        </authorList>
    </citation>
    <scope>NUCLEOTIDE SEQUENCE</scope>
    <source>
        <strain evidence="2">CkLH20</strain>
    </source>
</reference>
<comment type="caution">
    <text evidence="2">The sequence shown here is derived from an EMBL/GenBank/DDBJ whole genome shotgun (WGS) entry which is preliminary data.</text>
</comment>
<reference evidence="2" key="1">
    <citation type="submission" date="2020-03" db="EMBL/GenBank/DDBJ databases">
        <authorList>
            <person name="He L."/>
        </authorList>
    </citation>
    <scope>NUCLEOTIDE SEQUENCE</scope>
    <source>
        <strain evidence="2">CkLH20</strain>
    </source>
</reference>
<sequence length="185" mass="20219">MHLSTIGTLALLQASLACASAISTSWIEKRKAETNATLFAYGTNSSAWPIAYGVDDGYLYITQTPDDSTANLEPMTWDLPSITGQNWKVNGTFVNGTSAGYLTITNSTDRAMGLTTETPVVSVNQSTYGWALFATQLVYNNNSELEAQFWAKPTETQDIYLLYWNEDQTVSEGSFPVVVKGVEDS</sequence>
<protein>
    <submittedName>
        <fullName evidence="2">Differentially expressed protein</fullName>
    </submittedName>
</protein>
<gene>
    <name evidence="2" type="ORF">CkaCkLH20_09974</name>
</gene>
<dbReference type="RefSeq" id="XP_038741938.1">
    <property type="nucleotide sequence ID" value="XM_038892689.1"/>
</dbReference>
<dbReference type="EMBL" id="JAATWM020000037">
    <property type="protein sequence ID" value="KAF9872477.1"/>
    <property type="molecule type" value="Genomic_DNA"/>
</dbReference>
<dbReference type="Proteomes" id="UP000781932">
    <property type="component" value="Unassembled WGS sequence"/>
</dbReference>
<keyword evidence="3" id="KW-1185">Reference proteome</keyword>
<feature type="signal peptide" evidence="1">
    <location>
        <begin position="1"/>
        <end position="21"/>
    </location>
</feature>
<dbReference type="OrthoDB" id="5230873at2759"/>
<evidence type="ECO:0000256" key="1">
    <source>
        <dbReference type="SAM" id="SignalP"/>
    </source>
</evidence>
<keyword evidence="1" id="KW-0732">Signal</keyword>
<accession>A0A9P6LHE4</accession>
<dbReference type="AlphaFoldDB" id="A0A9P6LHE4"/>
<organism evidence="2 3">
    <name type="scientific">Colletotrichum karsti</name>
    <dbReference type="NCBI Taxonomy" id="1095194"/>
    <lineage>
        <taxon>Eukaryota</taxon>
        <taxon>Fungi</taxon>
        <taxon>Dikarya</taxon>
        <taxon>Ascomycota</taxon>
        <taxon>Pezizomycotina</taxon>
        <taxon>Sordariomycetes</taxon>
        <taxon>Hypocreomycetidae</taxon>
        <taxon>Glomerellales</taxon>
        <taxon>Glomerellaceae</taxon>
        <taxon>Colletotrichum</taxon>
        <taxon>Colletotrichum boninense species complex</taxon>
    </lineage>
</organism>
<feature type="chain" id="PRO_5040147137" evidence="1">
    <location>
        <begin position="22"/>
        <end position="185"/>
    </location>
</feature>
<proteinExistence type="predicted"/>
<name>A0A9P6LHE4_9PEZI</name>
<dbReference type="GeneID" id="62165763"/>
<evidence type="ECO:0000313" key="3">
    <source>
        <dbReference type="Proteomes" id="UP000781932"/>
    </source>
</evidence>
<evidence type="ECO:0000313" key="2">
    <source>
        <dbReference type="EMBL" id="KAF9872477.1"/>
    </source>
</evidence>